<dbReference type="WBParaSite" id="nRc.2.0.1.t37910-RA">
    <property type="protein sequence ID" value="nRc.2.0.1.t37910-RA"/>
    <property type="gene ID" value="nRc.2.0.1.g37910"/>
</dbReference>
<dbReference type="Proteomes" id="UP000887565">
    <property type="component" value="Unplaced"/>
</dbReference>
<keyword evidence="7" id="KW-0472">Membrane</keyword>
<evidence type="ECO:0000256" key="2">
    <source>
        <dbReference type="ARBA" id="ARBA00006771"/>
    </source>
</evidence>
<dbReference type="InterPro" id="IPR026769">
    <property type="entry name" value="Mic13"/>
</dbReference>
<sequence length="116" mass="13299">MYANKDLVATDKLKLPPTFKRTAIRVAVPVTAVKLSYDYGVWGTNTSKSNETYERIKNVVLPGTIEYPKQLPRPDEVKESARLRWNSYIRCAFDSVENFDKIACSTYRKIKAKFSS</sequence>
<dbReference type="Pfam" id="PF15884">
    <property type="entry name" value="QIL1"/>
    <property type="match status" value="1"/>
</dbReference>
<dbReference type="GO" id="GO:0042407">
    <property type="term" value="P:cristae formation"/>
    <property type="evidence" value="ECO:0007669"/>
    <property type="project" value="TreeGrafter"/>
</dbReference>
<organism evidence="9 10">
    <name type="scientific">Romanomermis culicivorax</name>
    <name type="common">Nematode worm</name>
    <dbReference type="NCBI Taxonomy" id="13658"/>
    <lineage>
        <taxon>Eukaryota</taxon>
        <taxon>Metazoa</taxon>
        <taxon>Ecdysozoa</taxon>
        <taxon>Nematoda</taxon>
        <taxon>Enoplea</taxon>
        <taxon>Dorylaimia</taxon>
        <taxon>Mermithida</taxon>
        <taxon>Mermithoidea</taxon>
        <taxon>Mermithidae</taxon>
        <taxon>Romanomermis</taxon>
    </lineage>
</organism>
<comment type="function">
    <text evidence="8">Component of the MICOS complex, a large protein complex of the mitochondrial inner membrane that plays crucial roles in the maintenance of crista junctions, inner membrane architecture, and formation of contact sites to the outer membrane.</text>
</comment>
<keyword evidence="5" id="KW-1133">Transmembrane helix</keyword>
<keyword evidence="3" id="KW-0812">Transmembrane</keyword>
<comment type="subunit">
    <text evidence="8">Component of the mitochondrial contact site and cristae organizing system (MICOS) complex.</text>
</comment>
<evidence type="ECO:0000256" key="6">
    <source>
        <dbReference type="ARBA" id="ARBA00023128"/>
    </source>
</evidence>
<keyword evidence="4 8" id="KW-0999">Mitochondrion inner membrane</keyword>
<evidence type="ECO:0000256" key="1">
    <source>
        <dbReference type="ARBA" id="ARBA00004434"/>
    </source>
</evidence>
<dbReference type="OMA" id="NSYIRCA"/>
<dbReference type="AlphaFoldDB" id="A0A915KHP7"/>
<reference evidence="10" key="1">
    <citation type="submission" date="2022-11" db="UniProtKB">
        <authorList>
            <consortium name="WormBaseParasite"/>
        </authorList>
    </citation>
    <scope>IDENTIFICATION</scope>
</reference>
<evidence type="ECO:0000313" key="9">
    <source>
        <dbReference type="Proteomes" id="UP000887565"/>
    </source>
</evidence>
<comment type="similarity">
    <text evidence="2 8">Belongs to the MICOS complex subunit Mic13 family.</text>
</comment>
<keyword evidence="6 8" id="KW-0496">Mitochondrion</keyword>
<name>A0A915KHP7_ROMCU</name>
<dbReference type="GO" id="GO:0061617">
    <property type="term" value="C:MICOS complex"/>
    <property type="evidence" value="ECO:0007669"/>
    <property type="project" value="UniProtKB-UniRule"/>
</dbReference>
<evidence type="ECO:0000256" key="5">
    <source>
        <dbReference type="ARBA" id="ARBA00022989"/>
    </source>
</evidence>
<protein>
    <recommendedName>
        <fullName evidence="8">MICOS complex subunit MIC13</fullName>
    </recommendedName>
</protein>
<accession>A0A915KHP7</accession>
<evidence type="ECO:0000256" key="4">
    <source>
        <dbReference type="ARBA" id="ARBA00022792"/>
    </source>
</evidence>
<evidence type="ECO:0000256" key="7">
    <source>
        <dbReference type="ARBA" id="ARBA00023136"/>
    </source>
</evidence>
<dbReference type="PANTHER" id="PTHR31816:SF3">
    <property type="entry name" value="MICOS COMPLEX SUBUNIT MIC13"/>
    <property type="match status" value="1"/>
</dbReference>
<dbReference type="PANTHER" id="PTHR31816">
    <property type="entry name" value="MICOS COMPLEX SUBUNIT MIC13"/>
    <property type="match status" value="1"/>
</dbReference>
<proteinExistence type="inferred from homology"/>
<comment type="subcellular location">
    <subcellularLocation>
        <location evidence="1 8">Mitochondrion inner membrane</location>
        <topology evidence="1 8">Single-pass membrane protein</topology>
    </subcellularLocation>
</comment>
<dbReference type="GO" id="GO:0044284">
    <property type="term" value="C:mitochondrial crista junction"/>
    <property type="evidence" value="ECO:0007669"/>
    <property type="project" value="TreeGrafter"/>
</dbReference>
<evidence type="ECO:0000256" key="3">
    <source>
        <dbReference type="ARBA" id="ARBA00022692"/>
    </source>
</evidence>
<evidence type="ECO:0000256" key="8">
    <source>
        <dbReference type="RuleBase" id="RU363009"/>
    </source>
</evidence>
<evidence type="ECO:0000313" key="10">
    <source>
        <dbReference type="WBParaSite" id="nRc.2.0.1.t37910-RA"/>
    </source>
</evidence>
<keyword evidence="9" id="KW-1185">Reference proteome</keyword>